<dbReference type="Proteomes" id="UP000246715">
    <property type="component" value="Segment"/>
</dbReference>
<accession>A7ITT3</accession>
<proteinExistence type="predicted"/>
<gene>
    <name evidence="1" type="primary">m203L</name>
    <name evidence="1" type="ORF">MT325_m203L</name>
</gene>
<name>A7ITT3_PBCVM</name>
<dbReference type="EMBL" id="DQ491001">
    <property type="protein sequence ID" value="ABT13757.1"/>
    <property type="molecule type" value="Genomic_DNA"/>
</dbReference>
<organism evidence="1 2">
    <name type="scientific">Paramecium bursaria Chlorella virus MT325</name>
    <name type="common">PBCV-MT325</name>
    <dbReference type="NCBI Taxonomy" id="346932"/>
    <lineage>
        <taxon>Viruses</taxon>
        <taxon>Varidnaviria</taxon>
        <taxon>Bamfordvirae</taxon>
        <taxon>Nucleocytoviricota</taxon>
        <taxon>Megaviricetes</taxon>
        <taxon>Algavirales</taxon>
        <taxon>Phycodnaviridae</taxon>
        <taxon>Chlorovirus</taxon>
        <taxon>Chlorovirus conductrix</taxon>
        <taxon>Paramecium bursaria Chlorella virus A1</taxon>
    </lineage>
</organism>
<organismHost>
    <name type="scientific">Paramecium bursaria</name>
    <dbReference type="NCBI Taxonomy" id="74790"/>
</organismHost>
<reference evidence="1 2" key="1">
    <citation type="journal article" date="2007" name="Virology">
        <title>Sequence and annotation of the 314-kb MT325 and the 321-kb FR483 viruses that infect Chlorella Pbi.</title>
        <authorList>
            <person name="Fitzgerald L.A."/>
            <person name="Graves M.V."/>
            <person name="Li X."/>
            <person name="Feldblyum T."/>
            <person name="Hartigan J."/>
            <person name="Van Etten J.L."/>
        </authorList>
    </citation>
    <scope>NUCLEOTIDE SEQUENCE [LARGE SCALE GENOMIC DNA]</scope>
    <source>
        <strain evidence="1 2">MT325</strain>
    </source>
</reference>
<sequence length="83" mass="9178">MTCLKEVENIAEVKDSAATWCASSNISVPKPSKESYFRLRSVWIIHMTKSPEVSQTGPRILDTVAFGTKRLMLSSNCSAKNSL</sequence>
<evidence type="ECO:0000313" key="2">
    <source>
        <dbReference type="Proteomes" id="UP000246715"/>
    </source>
</evidence>
<evidence type="ECO:0000313" key="1">
    <source>
        <dbReference type="EMBL" id="ABT13757.1"/>
    </source>
</evidence>
<protein>
    <submittedName>
        <fullName evidence="1">Uncharacterized protein m203L</fullName>
    </submittedName>
</protein>